<dbReference type="Pfam" id="PF02424">
    <property type="entry name" value="ApbE"/>
    <property type="match status" value="1"/>
</dbReference>
<feature type="binding site" evidence="11">
    <location>
        <position position="297"/>
    </location>
    <ligand>
        <name>Mg(2+)</name>
        <dbReference type="ChEBI" id="CHEBI:18420"/>
    </ligand>
</feature>
<dbReference type="EC" id="2.7.1.180" evidence="1 10"/>
<dbReference type="PIRSF" id="PIRSF006268">
    <property type="entry name" value="ApbE"/>
    <property type="match status" value="1"/>
</dbReference>
<evidence type="ECO:0000256" key="1">
    <source>
        <dbReference type="ARBA" id="ARBA00011955"/>
    </source>
</evidence>
<accession>A0A1H0VSN4</accession>
<keyword evidence="12" id="KW-0732">Signal</keyword>
<dbReference type="GO" id="GO:0016740">
    <property type="term" value="F:transferase activity"/>
    <property type="evidence" value="ECO:0007669"/>
    <property type="project" value="UniProtKB-UniRule"/>
</dbReference>
<evidence type="ECO:0000256" key="7">
    <source>
        <dbReference type="ARBA" id="ARBA00022842"/>
    </source>
</evidence>
<comment type="similarity">
    <text evidence="10 12">Belongs to the ApbE family.</text>
</comment>
<protein>
    <recommendedName>
        <fullName evidence="2 10">FAD:protein FMN transferase</fullName>
        <ecNumber evidence="1 10">2.7.1.180</ecNumber>
    </recommendedName>
    <alternativeName>
        <fullName evidence="8 10">Flavin transferase</fullName>
    </alternativeName>
</protein>
<keyword evidence="12" id="KW-0997">Cell inner membrane</keyword>
<comment type="function">
    <text evidence="12">Flavin transferase that catalyzes the transfer of the FMN moiety of FAD and its covalent binding to the hydroxyl group of a threonine residue in a target flavoprotein.</text>
</comment>
<dbReference type="PANTHER" id="PTHR30040">
    <property type="entry name" value="THIAMINE BIOSYNTHESIS LIPOPROTEIN APBE"/>
    <property type="match status" value="1"/>
</dbReference>
<keyword evidence="12" id="KW-1003">Cell membrane</keyword>
<comment type="subcellular location">
    <subcellularLocation>
        <location evidence="12">Cell inner membrane</location>
        <topology evidence="12">Lipid-anchor</topology>
        <orientation evidence="12">Periplasmic side</orientation>
    </subcellularLocation>
</comment>
<reference evidence="13 16" key="2">
    <citation type="submission" date="2020-08" db="EMBL/GenBank/DDBJ databases">
        <title>Clostridia isolated from Swiss meat.</title>
        <authorList>
            <person name="Wambui J."/>
            <person name="Stevens M.J.A."/>
            <person name="Stephan R."/>
        </authorList>
    </citation>
    <scope>NUCLEOTIDE SEQUENCE [LARGE SCALE GENOMIC DNA]</scope>
    <source>
        <strain evidence="13 16">CM001</strain>
    </source>
</reference>
<keyword evidence="5 10" id="KW-0479">Metal-binding</keyword>
<dbReference type="GO" id="GO:0046872">
    <property type="term" value="F:metal ion binding"/>
    <property type="evidence" value="ECO:0007669"/>
    <property type="project" value="UniProtKB-UniRule"/>
</dbReference>
<dbReference type="GO" id="GO:0005886">
    <property type="term" value="C:plasma membrane"/>
    <property type="evidence" value="ECO:0007669"/>
    <property type="project" value="UniProtKB-SubCell"/>
</dbReference>
<keyword evidence="7 10" id="KW-0460">Magnesium</keyword>
<keyword evidence="12 14" id="KW-0449">Lipoprotein</keyword>
<evidence type="ECO:0000256" key="5">
    <source>
        <dbReference type="ARBA" id="ARBA00022723"/>
    </source>
</evidence>
<keyword evidence="15" id="KW-1185">Reference proteome</keyword>
<comment type="catalytic activity">
    <reaction evidence="9 10 12">
        <text>L-threonyl-[protein] + FAD = FMN-L-threonyl-[protein] + AMP + H(+)</text>
        <dbReference type="Rhea" id="RHEA:36847"/>
        <dbReference type="Rhea" id="RHEA-COMP:11060"/>
        <dbReference type="Rhea" id="RHEA-COMP:11061"/>
        <dbReference type="ChEBI" id="CHEBI:15378"/>
        <dbReference type="ChEBI" id="CHEBI:30013"/>
        <dbReference type="ChEBI" id="CHEBI:57692"/>
        <dbReference type="ChEBI" id="CHEBI:74257"/>
        <dbReference type="ChEBI" id="CHEBI:456215"/>
        <dbReference type="EC" id="2.7.1.180"/>
    </reaction>
</comment>
<evidence type="ECO:0000313" key="16">
    <source>
        <dbReference type="Proteomes" id="UP000585258"/>
    </source>
</evidence>
<keyword evidence="3 10" id="KW-0285">Flavoprotein</keyword>
<dbReference type="Proteomes" id="UP000585258">
    <property type="component" value="Unassembled WGS sequence"/>
</dbReference>
<feature type="signal peptide" evidence="12">
    <location>
        <begin position="1"/>
        <end position="23"/>
    </location>
</feature>
<feature type="binding site" evidence="11">
    <location>
        <position position="183"/>
    </location>
    <ligand>
        <name>Mg(2+)</name>
        <dbReference type="ChEBI" id="CHEBI:18420"/>
    </ligand>
</feature>
<reference evidence="14 15" key="1">
    <citation type="submission" date="2016-10" db="EMBL/GenBank/DDBJ databases">
        <authorList>
            <person name="de Groot N.N."/>
        </authorList>
    </citation>
    <scope>NUCLEOTIDE SEQUENCE [LARGE SCALE GENOMIC DNA]</scope>
    <source>
        <strain evidence="14 15">DSM 12272</strain>
    </source>
</reference>
<keyword evidence="6 10" id="KW-0274">FAD</keyword>
<evidence type="ECO:0000256" key="11">
    <source>
        <dbReference type="PIRSR" id="PIRSR006268-2"/>
    </source>
</evidence>
<feature type="chain" id="PRO_5039734471" description="FAD:protein FMN transferase" evidence="12">
    <location>
        <begin position="24"/>
        <end position="353"/>
    </location>
</feature>
<feature type="binding site" evidence="11">
    <location>
        <position position="301"/>
    </location>
    <ligand>
        <name>Mg(2+)</name>
        <dbReference type="ChEBI" id="CHEBI:18420"/>
    </ligand>
</feature>
<dbReference type="Proteomes" id="UP000198597">
    <property type="component" value="Unassembled WGS sequence"/>
</dbReference>
<gene>
    <name evidence="13" type="ORF">H7E68_05400</name>
    <name evidence="14" type="ORF">SAMN04488529_11922</name>
</gene>
<dbReference type="OrthoDB" id="9778595at2"/>
<evidence type="ECO:0000313" key="13">
    <source>
        <dbReference type="EMBL" id="MBB6714170.1"/>
    </source>
</evidence>
<evidence type="ECO:0000256" key="2">
    <source>
        <dbReference type="ARBA" id="ARBA00016337"/>
    </source>
</evidence>
<dbReference type="PROSITE" id="PS51257">
    <property type="entry name" value="PROKAR_LIPOPROTEIN"/>
    <property type="match status" value="1"/>
</dbReference>
<evidence type="ECO:0000313" key="15">
    <source>
        <dbReference type="Proteomes" id="UP000198597"/>
    </source>
</evidence>
<dbReference type="PANTHER" id="PTHR30040:SF2">
    <property type="entry name" value="FAD:PROTEIN FMN TRANSFERASE"/>
    <property type="match status" value="1"/>
</dbReference>
<dbReference type="InterPro" id="IPR003374">
    <property type="entry name" value="ApbE-like_sf"/>
</dbReference>
<proteinExistence type="inferred from homology"/>
<dbReference type="EMBL" id="FNJM01000019">
    <property type="protein sequence ID" value="SDP81527.1"/>
    <property type="molecule type" value="Genomic_DNA"/>
</dbReference>
<evidence type="ECO:0000256" key="8">
    <source>
        <dbReference type="ARBA" id="ARBA00031306"/>
    </source>
</evidence>
<dbReference type="EMBL" id="JACKWY010000003">
    <property type="protein sequence ID" value="MBB6714170.1"/>
    <property type="molecule type" value="Genomic_DNA"/>
</dbReference>
<evidence type="ECO:0000256" key="3">
    <source>
        <dbReference type="ARBA" id="ARBA00022630"/>
    </source>
</evidence>
<evidence type="ECO:0000256" key="12">
    <source>
        <dbReference type="RuleBase" id="RU363002"/>
    </source>
</evidence>
<sequence>MKNKQLKSLVLSTLLISCIISFVGCSKNNKVTSPLTRTESIMGTVVKVTLYDSDDEKILDKAFDRVREIEKSVSINKDGTILDKVNDSSGISPVIVDDDTLTIVKKGLEYSNISNGLFDITIGPLVKLWSIGLPEERSPQQGVPSKEELDVALSYINHNAVELNEEDKSIFLKNPHMIIDLGGIAKGYAADKVSEVLTENNVHSAIIDLGGNIFAHGKKTSGENWKIGIQNPASSRNDILGTIEVNNKSVVTSGTYERFVEYDGVKYHHILNPKTGFPYENNISGISIISDKSIDGDALSTSVFAMGVEDGLAFIESQSDIEAIFVTTDNKIYLSSGMKTIFNLTNTEFQIAN</sequence>
<comment type="cofactor">
    <cofactor evidence="11">
        <name>Mg(2+)</name>
        <dbReference type="ChEBI" id="CHEBI:18420"/>
    </cofactor>
    <cofactor evidence="11">
        <name>Mn(2+)</name>
        <dbReference type="ChEBI" id="CHEBI:29035"/>
    </cofactor>
    <text evidence="11">Magnesium. Can also use manganese.</text>
</comment>
<evidence type="ECO:0000256" key="10">
    <source>
        <dbReference type="PIRNR" id="PIRNR006268"/>
    </source>
</evidence>
<dbReference type="SUPFAM" id="SSF143631">
    <property type="entry name" value="ApbE-like"/>
    <property type="match status" value="1"/>
</dbReference>
<keyword evidence="4 10" id="KW-0808">Transferase</keyword>
<evidence type="ECO:0000256" key="6">
    <source>
        <dbReference type="ARBA" id="ARBA00022827"/>
    </source>
</evidence>
<evidence type="ECO:0000256" key="9">
    <source>
        <dbReference type="ARBA" id="ARBA00048540"/>
    </source>
</evidence>
<dbReference type="Gene3D" id="3.10.520.10">
    <property type="entry name" value="ApbE-like domains"/>
    <property type="match status" value="1"/>
</dbReference>
<organism evidence="14 15">
    <name type="scientific">Clostridium gasigenes</name>
    <dbReference type="NCBI Taxonomy" id="94869"/>
    <lineage>
        <taxon>Bacteria</taxon>
        <taxon>Bacillati</taxon>
        <taxon>Bacillota</taxon>
        <taxon>Clostridia</taxon>
        <taxon>Eubacteriales</taxon>
        <taxon>Clostridiaceae</taxon>
        <taxon>Clostridium</taxon>
    </lineage>
</organism>
<dbReference type="AlphaFoldDB" id="A0A1H0VSN4"/>
<dbReference type="STRING" id="94869.SAMN04488529_11922"/>
<name>A0A1H0VSN4_9CLOT</name>
<evidence type="ECO:0000256" key="4">
    <source>
        <dbReference type="ARBA" id="ARBA00022679"/>
    </source>
</evidence>
<evidence type="ECO:0000313" key="14">
    <source>
        <dbReference type="EMBL" id="SDP81527.1"/>
    </source>
</evidence>
<dbReference type="InterPro" id="IPR024932">
    <property type="entry name" value="ApbE"/>
</dbReference>
<keyword evidence="12" id="KW-0472">Membrane</keyword>
<dbReference type="RefSeq" id="WP_089973197.1">
    <property type="nucleotide sequence ID" value="NZ_FNJM01000019.1"/>
</dbReference>